<accession>A0A2K1IVG7</accession>
<dbReference type="RefSeq" id="XP_024357944.1">
    <property type="nucleotide sequence ID" value="XM_024502176.2"/>
</dbReference>
<dbReference type="SUPFAM" id="SSF48371">
    <property type="entry name" value="ARM repeat"/>
    <property type="match status" value="1"/>
</dbReference>
<evidence type="ECO:0000256" key="2">
    <source>
        <dbReference type="ARBA" id="ARBA00004906"/>
    </source>
</evidence>
<dbReference type="OrthoDB" id="10064100at2759"/>
<evidence type="ECO:0000256" key="7">
    <source>
        <dbReference type="PROSITE-ProRule" id="PRU00259"/>
    </source>
</evidence>
<keyword evidence="8" id="KW-0175">Coiled coil</keyword>
<evidence type="ECO:0000256" key="5">
    <source>
        <dbReference type="ARBA" id="ARBA00022737"/>
    </source>
</evidence>
<evidence type="ECO:0000313" key="13">
    <source>
        <dbReference type="Proteomes" id="UP000006727"/>
    </source>
</evidence>
<dbReference type="InterPro" id="IPR000225">
    <property type="entry name" value="Armadillo"/>
</dbReference>
<dbReference type="InterPro" id="IPR059179">
    <property type="entry name" value="MLKL-like_MCAfunc"/>
</dbReference>
<feature type="repeat" description="ARM" evidence="7">
    <location>
        <begin position="431"/>
        <end position="473"/>
    </location>
</feature>
<evidence type="ECO:0000313" key="11">
    <source>
        <dbReference type="EMBL" id="PNR33275.1"/>
    </source>
</evidence>
<evidence type="ECO:0000256" key="4">
    <source>
        <dbReference type="ARBA" id="ARBA00022679"/>
    </source>
</evidence>
<dbReference type="EnsemblPlants" id="Pp3c20_16680V3.1">
    <property type="protein sequence ID" value="PAC:32947950.CDS.1"/>
    <property type="gene ID" value="Pp3c20_16680"/>
</dbReference>
<dbReference type="FunCoup" id="A0A2K1IVG7">
    <property type="interactions" value="1878"/>
</dbReference>
<dbReference type="CDD" id="cd21037">
    <property type="entry name" value="MLKL_NTD"/>
    <property type="match status" value="1"/>
</dbReference>
<dbReference type="EnsemblPlants" id="Pp3c20_16680V3.2">
    <property type="protein sequence ID" value="PAC:32947951.CDS.1"/>
    <property type="gene ID" value="Pp3c20_16680"/>
</dbReference>
<dbReference type="PROSITE" id="PS51698">
    <property type="entry name" value="U_BOX"/>
    <property type="match status" value="1"/>
</dbReference>
<dbReference type="SMART" id="SM00185">
    <property type="entry name" value="ARM"/>
    <property type="match status" value="5"/>
</dbReference>
<evidence type="ECO:0000256" key="8">
    <source>
        <dbReference type="SAM" id="Coils"/>
    </source>
</evidence>
<keyword evidence="5" id="KW-0677">Repeat</keyword>
<evidence type="ECO:0000256" key="1">
    <source>
        <dbReference type="ARBA" id="ARBA00000900"/>
    </source>
</evidence>
<feature type="region of interest" description="Disordered" evidence="9">
    <location>
        <begin position="261"/>
        <end position="287"/>
    </location>
</feature>
<dbReference type="FunFam" id="1.20.930.20:FF:000002">
    <property type="entry name" value="RING-type E3 ubiquitin transferase"/>
    <property type="match status" value="1"/>
</dbReference>
<feature type="repeat" description="ARM" evidence="7">
    <location>
        <begin position="515"/>
        <end position="558"/>
    </location>
</feature>
<dbReference type="GO" id="GO:0007166">
    <property type="term" value="P:cell surface receptor signaling pathway"/>
    <property type="evidence" value="ECO:0007669"/>
    <property type="project" value="InterPro"/>
</dbReference>
<dbReference type="AlphaFoldDB" id="A0A2K1IVG7"/>
<dbReference type="SUPFAM" id="SSF57850">
    <property type="entry name" value="RING/U-box"/>
    <property type="match status" value="1"/>
</dbReference>
<proteinExistence type="predicted"/>
<protein>
    <recommendedName>
        <fullName evidence="3">RING-type E3 ubiquitin transferase</fullName>
        <ecNumber evidence="3">2.3.2.27</ecNumber>
    </recommendedName>
</protein>
<dbReference type="InterPro" id="IPR003613">
    <property type="entry name" value="Ubox_domain"/>
</dbReference>
<comment type="pathway">
    <text evidence="2">Protein modification; protein ubiquitination.</text>
</comment>
<feature type="domain" description="U-box" evidence="10">
    <location>
        <begin position="286"/>
        <end position="360"/>
    </location>
</feature>
<evidence type="ECO:0000256" key="9">
    <source>
        <dbReference type="SAM" id="MobiDB-lite"/>
    </source>
</evidence>
<dbReference type="InterPro" id="IPR036537">
    <property type="entry name" value="Adaptor_Cbl_N_dom_sf"/>
</dbReference>
<dbReference type="KEGG" id="ppp:112273419"/>
<feature type="coiled-coil region" evidence="8">
    <location>
        <begin position="203"/>
        <end position="230"/>
    </location>
</feature>
<dbReference type="SMART" id="SM00504">
    <property type="entry name" value="Ubox"/>
    <property type="match status" value="1"/>
</dbReference>
<sequence length="699" mass="75878">MAQSSQRGAGLQRREGVMADISPPPASLLSKALVNSLVSLTQQVASCDRPQVCQKRNAANLARRIRLLSPLFEEIRDTNPPMPPSALIAFRDIYHVMTKTKELLDDCRESSVFLLVFRNKSTSDKFHEITGDLASALEMLPLGLLEISDEVREQVELVKMQVLRAKLIVDAAEGALAEEVIELLAQFERKEEPDATQLQNLFARLELKNARDCEKEVQRLESELDSVDYTDQTLASVTNLIVFVRYGKCVLYGVTEMEDGSIGPRHSSGEGDGEVSSSGRSDAVVNPPDEFRCPISLDLMRDPVIVATGQTYDRVSISKWIEAGHPTCPKSGQKLGHVNLIPNYALRSLISQWCEDYHIPFDKPENGSKGFAGNNQGATSKAALEATKMTASFLVGKLATGSPEVQKQVAYELRLLAKCGTDNRMCIAEAGAIPYLVTLLSSKDPKAQENAVTALLNLSIYDNNKSLIIVAGALDPIIEVLRFGGSMESRENAAATLFSLSVVDEYKIVIGKRPAAIPALVALLRDGTPRRGKKDAASALFNLAVYHGNKSSIVESGAVTILVSLLGEEENGIADDALMVLALVAGSTEGLTAIAEASAIPILVRMLRVGTPKGRENAIAVLLALCRNGGERIISAVMQVNTAVPSLYSLLTMGTPRAKRKASSLLKLLHKREPVDRHHPPQSTHFLSSSHFRQAATRQ</sequence>
<dbReference type="InterPro" id="IPR058678">
    <property type="entry name" value="ARM_PUB"/>
</dbReference>
<dbReference type="Gene3D" id="1.25.10.10">
    <property type="entry name" value="Leucine-rich Repeat Variant"/>
    <property type="match status" value="1"/>
</dbReference>
<dbReference type="InterPro" id="IPR011989">
    <property type="entry name" value="ARM-like"/>
</dbReference>
<name>A0A2K1IVG7_PHYPA</name>
<evidence type="ECO:0000313" key="12">
    <source>
        <dbReference type="EnsemblPlants" id="PAC:32947950.CDS.1"/>
    </source>
</evidence>
<evidence type="ECO:0000259" key="10">
    <source>
        <dbReference type="PROSITE" id="PS51698"/>
    </source>
</evidence>
<reference evidence="11 13" key="1">
    <citation type="journal article" date="2008" name="Science">
        <title>The Physcomitrella genome reveals evolutionary insights into the conquest of land by plants.</title>
        <authorList>
            <person name="Rensing S."/>
            <person name="Lang D."/>
            <person name="Zimmer A."/>
            <person name="Terry A."/>
            <person name="Salamov A."/>
            <person name="Shapiro H."/>
            <person name="Nishiyama T."/>
            <person name="Perroud P.-F."/>
            <person name="Lindquist E."/>
            <person name="Kamisugi Y."/>
            <person name="Tanahashi T."/>
            <person name="Sakakibara K."/>
            <person name="Fujita T."/>
            <person name="Oishi K."/>
            <person name="Shin-I T."/>
            <person name="Kuroki Y."/>
            <person name="Toyoda A."/>
            <person name="Suzuki Y."/>
            <person name="Hashimoto A."/>
            <person name="Yamaguchi K."/>
            <person name="Sugano A."/>
            <person name="Kohara Y."/>
            <person name="Fujiyama A."/>
            <person name="Anterola A."/>
            <person name="Aoki S."/>
            <person name="Ashton N."/>
            <person name="Barbazuk W.B."/>
            <person name="Barker E."/>
            <person name="Bennetzen J."/>
            <person name="Bezanilla M."/>
            <person name="Blankenship R."/>
            <person name="Cho S.H."/>
            <person name="Dutcher S."/>
            <person name="Estelle M."/>
            <person name="Fawcett J.A."/>
            <person name="Gundlach H."/>
            <person name="Hanada K."/>
            <person name="Heyl A."/>
            <person name="Hicks K.A."/>
            <person name="Hugh J."/>
            <person name="Lohr M."/>
            <person name="Mayer K."/>
            <person name="Melkozernov A."/>
            <person name="Murata T."/>
            <person name="Nelson D."/>
            <person name="Pils B."/>
            <person name="Prigge M."/>
            <person name="Reiss B."/>
            <person name="Renner T."/>
            <person name="Rombauts S."/>
            <person name="Rushton P."/>
            <person name="Sanderfoot A."/>
            <person name="Schween G."/>
            <person name="Shiu S.-H."/>
            <person name="Stueber K."/>
            <person name="Theodoulou F.L."/>
            <person name="Tu H."/>
            <person name="Van de Peer Y."/>
            <person name="Verrier P.J."/>
            <person name="Waters E."/>
            <person name="Wood A."/>
            <person name="Yang L."/>
            <person name="Cove D."/>
            <person name="Cuming A."/>
            <person name="Hasebe M."/>
            <person name="Lucas S."/>
            <person name="Mishler D.B."/>
            <person name="Reski R."/>
            <person name="Grigoriev I."/>
            <person name="Quatrano R.S."/>
            <person name="Boore J.L."/>
        </authorList>
    </citation>
    <scope>NUCLEOTIDE SEQUENCE [LARGE SCALE GENOMIC DNA]</scope>
    <source>
        <strain evidence="12 13">cv. Gransden 2004</strain>
    </source>
</reference>
<dbReference type="CDD" id="cd16664">
    <property type="entry name" value="RING-Ubox_PUB"/>
    <property type="match status" value="1"/>
</dbReference>
<dbReference type="InterPro" id="IPR013083">
    <property type="entry name" value="Znf_RING/FYVE/PHD"/>
</dbReference>
<reference evidence="12" key="3">
    <citation type="submission" date="2020-12" db="UniProtKB">
        <authorList>
            <consortium name="EnsemblPlants"/>
        </authorList>
    </citation>
    <scope>IDENTIFICATION</scope>
</reference>
<dbReference type="Pfam" id="PF25598">
    <property type="entry name" value="ARM_PUB"/>
    <property type="match status" value="1"/>
</dbReference>
<dbReference type="Gramene" id="Pp3c20_16680V3.2">
    <property type="protein sequence ID" value="PAC:32947951.CDS.1"/>
    <property type="gene ID" value="Pp3c20_16680"/>
</dbReference>
<evidence type="ECO:0000256" key="3">
    <source>
        <dbReference type="ARBA" id="ARBA00012483"/>
    </source>
</evidence>
<dbReference type="Proteomes" id="UP000006727">
    <property type="component" value="Chromosome 20"/>
</dbReference>
<dbReference type="EC" id="2.3.2.27" evidence="3"/>
<gene>
    <name evidence="12" type="primary">LOC112273419</name>
    <name evidence="11" type="ORF">PHYPA_025218</name>
</gene>
<dbReference type="GeneID" id="112273419"/>
<dbReference type="InterPro" id="IPR016024">
    <property type="entry name" value="ARM-type_fold"/>
</dbReference>
<dbReference type="Pfam" id="PF04564">
    <property type="entry name" value="U-box"/>
    <property type="match status" value="1"/>
</dbReference>
<dbReference type="EMBL" id="ABEU02000020">
    <property type="protein sequence ID" value="PNR33275.1"/>
    <property type="molecule type" value="Genomic_DNA"/>
</dbReference>
<dbReference type="GO" id="GO:0061630">
    <property type="term" value="F:ubiquitin protein ligase activity"/>
    <property type="evidence" value="ECO:0007669"/>
    <property type="project" value="UniProtKB-EC"/>
</dbReference>
<dbReference type="UniPathway" id="UPA00143"/>
<organism evidence="11">
    <name type="scientific">Physcomitrium patens</name>
    <name type="common">Spreading-leaved earth moss</name>
    <name type="synonym">Physcomitrella patens</name>
    <dbReference type="NCBI Taxonomy" id="3218"/>
    <lineage>
        <taxon>Eukaryota</taxon>
        <taxon>Viridiplantae</taxon>
        <taxon>Streptophyta</taxon>
        <taxon>Embryophyta</taxon>
        <taxon>Bryophyta</taxon>
        <taxon>Bryophytina</taxon>
        <taxon>Bryopsida</taxon>
        <taxon>Funariidae</taxon>
        <taxon>Funariales</taxon>
        <taxon>Funariaceae</taxon>
        <taxon>Physcomitrium</taxon>
    </lineage>
</organism>
<dbReference type="PANTHER" id="PTHR23315">
    <property type="entry name" value="U BOX DOMAIN-CONTAINING"/>
    <property type="match status" value="1"/>
</dbReference>
<dbReference type="PANTHER" id="PTHR23315:SF224">
    <property type="entry name" value="U-BOX DOMAIN-CONTAINING PROTEIN 1"/>
    <property type="match status" value="1"/>
</dbReference>
<dbReference type="InterPro" id="IPR057623">
    <property type="entry name" value="PUB12-19-like_N"/>
</dbReference>
<evidence type="ECO:0000256" key="6">
    <source>
        <dbReference type="ARBA" id="ARBA00022786"/>
    </source>
</evidence>
<dbReference type="FunFam" id="1.25.10.10:FF:000876">
    <property type="entry name" value="RING-type E3 ubiquitin transferase"/>
    <property type="match status" value="1"/>
</dbReference>
<dbReference type="GO" id="GO:0005737">
    <property type="term" value="C:cytoplasm"/>
    <property type="evidence" value="ECO:0000318"/>
    <property type="project" value="GO_Central"/>
</dbReference>
<dbReference type="FunFam" id="1.25.10.10:FF:000678">
    <property type="entry name" value="RING-type E3 ubiquitin transferase"/>
    <property type="match status" value="1"/>
</dbReference>
<feature type="region of interest" description="Disordered" evidence="9">
    <location>
        <begin position="672"/>
        <end position="699"/>
    </location>
</feature>
<dbReference type="PROSITE" id="PS50176">
    <property type="entry name" value="ARM_REPEAT"/>
    <property type="match status" value="2"/>
</dbReference>
<dbReference type="Gramene" id="Pp3c20_16680V3.1">
    <property type="protein sequence ID" value="PAC:32947950.CDS.1"/>
    <property type="gene ID" value="Pp3c20_16680"/>
</dbReference>
<feature type="compositionally biased region" description="Polar residues" evidence="9">
    <location>
        <begin position="681"/>
        <end position="699"/>
    </location>
</feature>
<comment type="catalytic activity">
    <reaction evidence="1">
        <text>S-ubiquitinyl-[E2 ubiquitin-conjugating enzyme]-L-cysteine + [acceptor protein]-L-lysine = [E2 ubiquitin-conjugating enzyme]-L-cysteine + N(6)-ubiquitinyl-[acceptor protein]-L-lysine.</text>
        <dbReference type="EC" id="2.3.2.27"/>
    </reaction>
</comment>
<dbReference type="InterPro" id="IPR045210">
    <property type="entry name" value="RING-Ubox_PUB"/>
</dbReference>
<keyword evidence="13" id="KW-1185">Reference proteome</keyword>
<dbReference type="PaxDb" id="3218-PP1S44_153V6.1"/>
<reference evidence="11 13" key="2">
    <citation type="journal article" date="2018" name="Plant J.">
        <title>The Physcomitrella patens chromosome-scale assembly reveals moss genome structure and evolution.</title>
        <authorList>
            <person name="Lang D."/>
            <person name="Ullrich K.K."/>
            <person name="Murat F."/>
            <person name="Fuchs J."/>
            <person name="Jenkins J."/>
            <person name="Haas F.B."/>
            <person name="Piednoel M."/>
            <person name="Gundlach H."/>
            <person name="Van Bel M."/>
            <person name="Meyberg R."/>
            <person name="Vives C."/>
            <person name="Morata J."/>
            <person name="Symeonidi A."/>
            <person name="Hiss M."/>
            <person name="Muchero W."/>
            <person name="Kamisugi Y."/>
            <person name="Saleh O."/>
            <person name="Blanc G."/>
            <person name="Decker E.L."/>
            <person name="van Gessel N."/>
            <person name="Grimwood J."/>
            <person name="Hayes R.D."/>
            <person name="Graham S.W."/>
            <person name="Gunter L.E."/>
            <person name="McDaniel S.F."/>
            <person name="Hoernstein S.N.W."/>
            <person name="Larsson A."/>
            <person name="Li F.W."/>
            <person name="Perroud P.F."/>
            <person name="Phillips J."/>
            <person name="Ranjan P."/>
            <person name="Rokshar D.S."/>
            <person name="Rothfels C.J."/>
            <person name="Schneider L."/>
            <person name="Shu S."/>
            <person name="Stevenson D.W."/>
            <person name="Thummler F."/>
            <person name="Tillich M."/>
            <person name="Villarreal Aguilar J.C."/>
            <person name="Widiez T."/>
            <person name="Wong G.K."/>
            <person name="Wymore A."/>
            <person name="Zhang Y."/>
            <person name="Zimmer A.D."/>
            <person name="Quatrano R.S."/>
            <person name="Mayer K.F.X."/>
            <person name="Goodstein D."/>
            <person name="Casacuberta J.M."/>
            <person name="Vandepoele K."/>
            <person name="Reski R."/>
            <person name="Cuming A.C."/>
            <person name="Tuskan G.A."/>
            <person name="Maumus F."/>
            <person name="Salse J."/>
            <person name="Schmutz J."/>
            <person name="Rensing S.A."/>
        </authorList>
    </citation>
    <scope>NUCLEOTIDE SEQUENCE [LARGE SCALE GENOMIC DNA]</scope>
    <source>
        <strain evidence="12 13">cv. Gransden 2004</strain>
    </source>
</reference>
<dbReference type="Pfam" id="PF25368">
    <property type="entry name" value="PUB10_N"/>
    <property type="match status" value="1"/>
</dbReference>
<dbReference type="GO" id="GO:0005634">
    <property type="term" value="C:nucleus"/>
    <property type="evidence" value="ECO:0000318"/>
    <property type="project" value="GO_Central"/>
</dbReference>
<dbReference type="GO" id="GO:0016567">
    <property type="term" value="P:protein ubiquitination"/>
    <property type="evidence" value="ECO:0007669"/>
    <property type="project" value="UniProtKB-UniPathway"/>
</dbReference>
<dbReference type="FunFam" id="3.30.40.10:FF:000114">
    <property type="entry name" value="RING-type E3 ubiquitin transferase"/>
    <property type="match status" value="1"/>
</dbReference>
<dbReference type="Gene3D" id="3.30.40.10">
    <property type="entry name" value="Zinc/RING finger domain, C3HC4 (zinc finger)"/>
    <property type="match status" value="1"/>
</dbReference>
<keyword evidence="4" id="KW-0808">Transferase</keyword>
<dbReference type="Gene3D" id="1.20.930.20">
    <property type="entry name" value="Adaptor protein Cbl, N-terminal domain"/>
    <property type="match status" value="1"/>
</dbReference>
<keyword evidence="6" id="KW-0833">Ubl conjugation pathway</keyword>